<dbReference type="PROSITE" id="PS00678">
    <property type="entry name" value="WD_REPEATS_1"/>
    <property type="match status" value="1"/>
</dbReference>
<evidence type="ECO:0000256" key="3">
    <source>
        <dbReference type="PROSITE-ProRule" id="PRU00221"/>
    </source>
</evidence>
<protein>
    <submittedName>
        <fullName evidence="4">Uncharacterized protein</fullName>
    </submittedName>
</protein>
<dbReference type="EMBL" id="VIWU01000001">
    <property type="protein sequence ID" value="TWF77848.1"/>
    <property type="molecule type" value="Genomic_DNA"/>
</dbReference>
<dbReference type="SUPFAM" id="SSF50978">
    <property type="entry name" value="WD40 repeat-like"/>
    <property type="match status" value="1"/>
</dbReference>
<dbReference type="Gene3D" id="2.130.10.10">
    <property type="entry name" value="YVTN repeat-like/Quinoprotein amine dehydrogenase"/>
    <property type="match status" value="1"/>
</dbReference>
<keyword evidence="1 3" id="KW-0853">WD repeat</keyword>
<evidence type="ECO:0000313" key="4">
    <source>
        <dbReference type="EMBL" id="TWF77848.1"/>
    </source>
</evidence>
<gene>
    <name evidence="4" type="ORF">FHX44_113763</name>
</gene>
<dbReference type="InterPro" id="IPR036322">
    <property type="entry name" value="WD40_repeat_dom_sf"/>
</dbReference>
<dbReference type="Proteomes" id="UP000321261">
    <property type="component" value="Unassembled WGS sequence"/>
</dbReference>
<organism evidence="4 5">
    <name type="scientific">Pseudonocardia hierapolitana</name>
    <dbReference type="NCBI Taxonomy" id="1128676"/>
    <lineage>
        <taxon>Bacteria</taxon>
        <taxon>Bacillati</taxon>
        <taxon>Actinomycetota</taxon>
        <taxon>Actinomycetes</taxon>
        <taxon>Pseudonocardiales</taxon>
        <taxon>Pseudonocardiaceae</taxon>
        <taxon>Pseudonocardia</taxon>
    </lineage>
</organism>
<evidence type="ECO:0000256" key="1">
    <source>
        <dbReference type="ARBA" id="ARBA00022574"/>
    </source>
</evidence>
<name>A0A561SSK3_9PSEU</name>
<evidence type="ECO:0000256" key="2">
    <source>
        <dbReference type="ARBA" id="ARBA00022737"/>
    </source>
</evidence>
<reference evidence="4 5" key="1">
    <citation type="submission" date="2019-06" db="EMBL/GenBank/DDBJ databases">
        <title>Sequencing the genomes of 1000 actinobacteria strains.</title>
        <authorList>
            <person name="Klenk H.-P."/>
        </authorList>
    </citation>
    <scope>NUCLEOTIDE SEQUENCE [LARGE SCALE GENOMIC DNA]</scope>
    <source>
        <strain evidence="4 5">DSM 45671</strain>
    </source>
</reference>
<accession>A0A561SSK3</accession>
<keyword evidence="5" id="KW-1185">Reference proteome</keyword>
<keyword evidence="2" id="KW-0677">Repeat</keyword>
<sequence>MVVRDVDSGRQLGAPMTGHEAALTALGVADLNGRPILVSGARDNAIRVWDLAVRAAG</sequence>
<comment type="caution">
    <text evidence="4">The sequence shown here is derived from an EMBL/GenBank/DDBJ whole genome shotgun (WGS) entry which is preliminary data.</text>
</comment>
<dbReference type="InterPro" id="IPR015943">
    <property type="entry name" value="WD40/YVTN_repeat-like_dom_sf"/>
</dbReference>
<dbReference type="AlphaFoldDB" id="A0A561SSK3"/>
<dbReference type="InterPro" id="IPR019775">
    <property type="entry name" value="WD40_repeat_CS"/>
</dbReference>
<evidence type="ECO:0000313" key="5">
    <source>
        <dbReference type="Proteomes" id="UP000321261"/>
    </source>
</evidence>
<dbReference type="PROSITE" id="PS50294">
    <property type="entry name" value="WD_REPEATS_REGION"/>
    <property type="match status" value="1"/>
</dbReference>
<dbReference type="PROSITE" id="PS50082">
    <property type="entry name" value="WD_REPEATS_2"/>
    <property type="match status" value="1"/>
</dbReference>
<proteinExistence type="predicted"/>
<dbReference type="InterPro" id="IPR001680">
    <property type="entry name" value="WD40_rpt"/>
</dbReference>
<feature type="repeat" description="WD" evidence="3">
    <location>
        <begin position="16"/>
        <end position="51"/>
    </location>
</feature>